<gene>
    <name evidence="2" type="ORF">HC246_15650</name>
</gene>
<name>A0ABX1LZW3_9CYAN</name>
<accession>A0ABX1LZW3</accession>
<dbReference type="RefSeq" id="WP_169364196.1">
    <property type="nucleotide sequence ID" value="NZ_JAAVJL010000001.1"/>
</dbReference>
<dbReference type="InterPro" id="IPR037523">
    <property type="entry name" value="VOC_core"/>
</dbReference>
<comment type="caution">
    <text evidence="2">The sequence shown here is derived from an EMBL/GenBank/DDBJ whole genome shotgun (WGS) entry which is preliminary data.</text>
</comment>
<proteinExistence type="predicted"/>
<organism evidence="2 3">
    <name type="scientific">Pseudanabaena yagii GIHE-NHR1</name>
    <dbReference type="NCBI Taxonomy" id="2722753"/>
    <lineage>
        <taxon>Bacteria</taxon>
        <taxon>Bacillati</taxon>
        <taxon>Cyanobacteriota</taxon>
        <taxon>Cyanophyceae</taxon>
        <taxon>Pseudanabaenales</taxon>
        <taxon>Pseudanabaenaceae</taxon>
        <taxon>Pseudanabaena</taxon>
        <taxon>Pseudanabaena yagii</taxon>
    </lineage>
</organism>
<dbReference type="InterPro" id="IPR029068">
    <property type="entry name" value="Glyas_Bleomycin-R_OHBP_Dase"/>
</dbReference>
<dbReference type="InterPro" id="IPR025870">
    <property type="entry name" value="Glyoxalase-like_dom"/>
</dbReference>
<dbReference type="Pfam" id="PF12681">
    <property type="entry name" value="Glyoxalase_2"/>
    <property type="match status" value="1"/>
</dbReference>
<dbReference type="EMBL" id="JAAVJL010000001">
    <property type="protein sequence ID" value="NMF59412.1"/>
    <property type="molecule type" value="Genomic_DNA"/>
</dbReference>
<feature type="domain" description="VOC" evidence="1">
    <location>
        <begin position="2"/>
        <end position="127"/>
    </location>
</feature>
<evidence type="ECO:0000313" key="2">
    <source>
        <dbReference type="EMBL" id="NMF59412.1"/>
    </source>
</evidence>
<keyword evidence="3" id="KW-1185">Reference proteome</keyword>
<sequence>MKFGYTIVYVSDVSSSIAFFENAFGFHKKFVDDSGTYGELDTGATTLSFAAHSLGESNLPDGYVATDSSEKPLGMEIALITDEIETAHQKAIAAGAIEIAAPKAKPWGQIVSYVRCPDGTLVELCTPIS</sequence>
<dbReference type="SUPFAM" id="SSF54593">
    <property type="entry name" value="Glyoxalase/Bleomycin resistance protein/Dihydroxybiphenyl dioxygenase"/>
    <property type="match status" value="1"/>
</dbReference>
<dbReference type="Proteomes" id="UP000738376">
    <property type="component" value="Unassembled WGS sequence"/>
</dbReference>
<dbReference type="Gene3D" id="3.10.180.10">
    <property type="entry name" value="2,3-Dihydroxybiphenyl 1,2-Dioxygenase, domain 1"/>
    <property type="match status" value="1"/>
</dbReference>
<dbReference type="PROSITE" id="PS51819">
    <property type="entry name" value="VOC"/>
    <property type="match status" value="1"/>
</dbReference>
<evidence type="ECO:0000259" key="1">
    <source>
        <dbReference type="PROSITE" id="PS51819"/>
    </source>
</evidence>
<evidence type="ECO:0000313" key="3">
    <source>
        <dbReference type="Proteomes" id="UP000738376"/>
    </source>
</evidence>
<protein>
    <submittedName>
        <fullName evidence="2">VOC family protein</fullName>
    </submittedName>
</protein>
<reference evidence="2 3" key="1">
    <citation type="submission" date="2020-03" db="EMBL/GenBank/DDBJ databases">
        <title>Draft Genome Sequence of 2-Methylisoborneol Producing Pseudanabaena yagii Strain GIHE-NHR1 Isolated from North Han River in South Korea.</title>
        <authorList>
            <person name="Jeong J."/>
        </authorList>
    </citation>
    <scope>NUCLEOTIDE SEQUENCE [LARGE SCALE GENOMIC DNA]</scope>
    <source>
        <strain evidence="2 3">GIHE-NHR1</strain>
    </source>
</reference>